<dbReference type="Proteomes" id="UP000256862">
    <property type="component" value="Plasmid CO2235_mp"/>
</dbReference>
<dbReference type="InterPro" id="IPR050707">
    <property type="entry name" value="HTH_MetabolicPath_Reg"/>
</dbReference>
<keyword evidence="1" id="KW-0805">Transcription regulation</keyword>
<evidence type="ECO:0000313" key="6">
    <source>
        <dbReference type="EMBL" id="SPC06380.1"/>
    </source>
</evidence>
<protein>
    <recommendedName>
        <fullName evidence="9">IclR family transcriptional regulator</fullName>
    </recommendedName>
</protein>
<organism evidence="7">
    <name type="scientific">Cupriavidus oxalaticus</name>
    <dbReference type="NCBI Taxonomy" id="96344"/>
    <lineage>
        <taxon>Bacteria</taxon>
        <taxon>Pseudomonadati</taxon>
        <taxon>Pseudomonadota</taxon>
        <taxon>Betaproteobacteria</taxon>
        <taxon>Burkholderiales</taxon>
        <taxon>Burkholderiaceae</taxon>
        <taxon>Cupriavidus</taxon>
    </lineage>
</organism>
<dbReference type="GO" id="GO:0003700">
    <property type="term" value="F:DNA-binding transcription factor activity"/>
    <property type="evidence" value="ECO:0007669"/>
    <property type="project" value="TreeGrafter"/>
</dbReference>
<gene>
    <name evidence="7" type="ORF">CO2235_MP60113</name>
    <name evidence="6" type="ORF">CO2235_U540019</name>
</gene>
<keyword evidence="2" id="KW-0238">DNA-binding</keyword>
<dbReference type="InterPro" id="IPR029016">
    <property type="entry name" value="GAF-like_dom_sf"/>
</dbReference>
<evidence type="ECO:0008006" key="9">
    <source>
        <dbReference type="Google" id="ProtNLM"/>
    </source>
</evidence>
<feature type="domain" description="IclR-ED" evidence="5">
    <location>
        <begin position="123"/>
        <end position="306"/>
    </location>
</feature>
<dbReference type="PROSITE" id="PS51077">
    <property type="entry name" value="HTH_ICLR"/>
    <property type="match status" value="1"/>
</dbReference>
<dbReference type="SUPFAM" id="SSF46785">
    <property type="entry name" value="Winged helix' DNA-binding domain"/>
    <property type="match status" value="1"/>
</dbReference>
<proteinExistence type="predicted"/>
<dbReference type="InterPro" id="IPR036388">
    <property type="entry name" value="WH-like_DNA-bd_sf"/>
</dbReference>
<dbReference type="InterPro" id="IPR005471">
    <property type="entry name" value="Tscrpt_reg_IclR_N"/>
</dbReference>
<reference evidence="7" key="2">
    <citation type="submission" date="2018-01" db="EMBL/GenBank/DDBJ databases">
        <authorList>
            <person name="Clerissi C."/>
        </authorList>
    </citation>
    <scope>NUCLEOTIDE SEQUENCE</scope>
    <source>
        <strain evidence="7">Cupriavidus oxalaticus LMG 2235</strain>
    </source>
</reference>
<evidence type="ECO:0000259" key="5">
    <source>
        <dbReference type="PROSITE" id="PS51078"/>
    </source>
</evidence>
<evidence type="ECO:0000259" key="4">
    <source>
        <dbReference type="PROSITE" id="PS51077"/>
    </source>
</evidence>
<dbReference type="PANTHER" id="PTHR30136:SF33">
    <property type="entry name" value="TRANSCRIPTIONAL REGULATORY PROTEIN"/>
    <property type="match status" value="1"/>
</dbReference>
<sequence>MAFAKRFAASLRVIRHIAIRQSPGRESAFEPRVCRRYYQFKWYGKHSARNANPFMTAQITMTLERGLHVLRAFRAERTTLTNSEIVKRTGLPKATVSRLTTTLIALGFLRRVAGSTQFELAPASLHIGDTYLETNPVTDRVHPFLQELANQLNVSVALAVPDQLDMLYIAHRTSSRIATLRLGVGSLLPMGWTATGRAWLWGLRPDARHEYLETLKRADGARIAELERGIAAAFQDLQTLGVCTSLGKYQRNAYGIALPVTVGRSATLMSLSCGAVELEPDMAAITERLAPVLKAAAADLVELLRDIDTQI</sequence>
<evidence type="ECO:0000256" key="3">
    <source>
        <dbReference type="ARBA" id="ARBA00023163"/>
    </source>
</evidence>
<evidence type="ECO:0000313" key="8">
    <source>
        <dbReference type="Proteomes" id="UP000256862"/>
    </source>
</evidence>
<dbReference type="EMBL" id="OGUS01000141">
    <property type="protein sequence ID" value="SPC21804.1"/>
    <property type="molecule type" value="Genomic_DNA"/>
</dbReference>
<evidence type="ECO:0000256" key="1">
    <source>
        <dbReference type="ARBA" id="ARBA00023015"/>
    </source>
</evidence>
<dbReference type="SUPFAM" id="SSF55781">
    <property type="entry name" value="GAF domain-like"/>
    <property type="match status" value="1"/>
</dbReference>
<evidence type="ECO:0000313" key="7">
    <source>
        <dbReference type="EMBL" id="SPC21804.1"/>
    </source>
</evidence>
<comment type="caution">
    <text evidence="7">The sequence shown here is derived from an EMBL/GenBank/DDBJ whole genome shotgun (WGS) entry which is preliminary data.</text>
</comment>
<accession>A0A375GJG5</accession>
<dbReference type="InterPro" id="IPR036390">
    <property type="entry name" value="WH_DNA-bd_sf"/>
</dbReference>
<dbReference type="AlphaFoldDB" id="A0A375GJG5"/>
<dbReference type="PANTHER" id="PTHR30136">
    <property type="entry name" value="HELIX-TURN-HELIX TRANSCRIPTIONAL REGULATOR, ICLR FAMILY"/>
    <property type="match status" value="1"/>
</dbReference>
<dbReference type="Pfam" id="PF01614">
    <property type="entry name" value="IclR_C"/>
    <property type="match status" value="1"/>
</dbReference>
<reference evidence="8" key="1">
    <citation type="submission" date="2018-01" db="EMBL/GenBank/DDBJ databases">
        <authorList>
            <person name="Gaut B.S."/>
            <person name="Morton B.R."/>
            <person name="Clegg M.T."/>
            <person name="Duvall M.R."/>
        </authorList>
    </citation>
    <scope>NUCLEOTIDE SEQUENCE [LARGE SCALE GENOMIC DNA]</scope>
</reference>
<dbReference type="Gene3D" id="1.10.10.10">
    <property type="entry name" value="Winged helix-like DNA-binding domain superfamily/Winged helix DNA-binding domain"/>
    <property type="match status" value="1"/>
</dbReference>
<dbReference type="InterPro" id="IPR014757">
    <property type="entry name" value="Tscrpt_reg_IclR_C"/>
</dbReference>
<dbReference type="SMART" id="SM00346">
    <property type="entry name" value="HTH_ICLR"/>
    <property type="match status" value="1"/>
</dbReference>
<evidence type="ECO:0000256" key="2">
    <source>
        <dbReference type="ARBA" id="ARBA00023125"/>
    </source>
</evidence>
<feature type="domain" description="HTH iclR-type" evidence="4">
    <location>
        <begin position="60"/>
        <end position="122"/>
    </location>
</feature>
<dbReference type="Pfam" id="PF09339">
    <property type="entry name" value="HTH_IclR"/>
    <property type="match status" value="1"/>
</dbReference>
<dbReference type="PROSITE" id="PS51078">
    <property type="entry name" value="ICLR_ED"/>
    <property type="match status" value="1"/>
</dbReference>
<dbReference type="EMBL" id="OGUS01000059">
    <property type="protein sequence ID" value="SPC06380.1"/>
    <property type="molecule type" value="Genomic_DNA"/>
</dbReference>
<dbReference type="GO" id="GO:0003677">
    <property type="term" value="F:DNA binding"/>
    <property type="evidence" value="ECO:0007669"/>
    <property type="project" value="UniProtKB-KW"/>
</dbReference>
<dbReference type="Gene3D" id="3.30.450.40">
    <property type="match status" value="1"/>
</dbReference>
<dbReference type="GO" id="GO:0045892">
    <property type="term" value="P:negative regulation of DNA-templated transcription"/>
    <property type="evidence" value="ECO:0007669"/>
    <property type="project" value="TreeGrafter"/>
</dbReference>
<keyword evidence="3" id="KW-0804">Transcription</keyword>
<name>A0A375GJG5_9BURK</name>